<dbReference type="Proteomes" id="UP000800040">
    <property type="component" value="Unassembled WGS sequence"/>
</dbReference>
<keyword evidence="2" id="KW-1185">Reference proteome</keyword>
<proteinExistence type="predicted"/>
<accession>A0A6A5KWX3</accession>
<dbReference type="OrthoDB" id="2851338at2759"/>
<organism evidence="1 2">
    <name type="scientific">Decorospora gaudefroyi</name>
    <dbReference type="NCBI Taxonomy" id="184978"/>
    <lineage>
        <taxon>Eukaryota</taxon>
        <taxon>Fungi</taxon>
        <taxon>Dikarya</taxon>
        <taxon>Ascomycota</taxon>
        <taxon>Pezizomycotina</taxon>
        <taxon>Dothideomycetes</taxon>
        <taxon>Pleosporomycetidae</taxon>
        <taxon>Pleosporales</taxon>
        <taxon>Pleosporineae</taxon>
        <taxon>Pleosporaceae</taxon>
        <taxon>Decorospora</taxon>
    </lineage>
</organism>
<dbReference type="EMBL" id="ML975246">
    <property type="protein sequence ID" value="KAF1839204.1"/>
    <property type="molecule type" value="Genomic_DNA"/>
</dbReference>
<gene>
    <name evidence="1" type="ORF">BDW02DRAFT_487245</name>
</gene>
<evidence type="ECO:0000313" key="2">
    <source>
        <dbReference type="Proteomes" id="UP000800040"/>
    </source>
</evidence>
<name>A0A6A5KWX3_9PLEO</name>
<sequence>MLYKAASASYSKQYVLVAQVNDTTHIQPQKLLAQVSNGTESIHDIRLFHEVEIFDLNKVQNNDNPPPTLLLALIEPQPGPDPASDLDAWYRQEHNQQMAEQPGWRRTCRYELSECAVGDAGGKAGGENVELRFLAIHEFGDENLLGDEVGVLEPVSEWTKRVMGQAVGIEAAIFRRVG</sequence>
<evidence type="ECO:0000313" key="1">
    <source>
        <dbReference type="EMBL" id="KAF1839204.1"/>
    </source>
</evidence>
<reference evidence="1" key="1">
    <citation type="submission" date="2020-01" db="EMBL/GenBank/DDBJ databases">
        <authorList>
            <consortium name="DOE Joint Genome Institute"/>
            <person name="Haridas S."/>
            <person name="Albert R."/>
            <person name="Binder M."/>
            <person name="Bloem J."/>
            <person name="Labutti K."/>
            <person name="Salamov A."/>
            <person name="Andreopoulos B."/>
            <person name="Baker S.E."/>
            <person name="Barry K."/>
            <person name="Bills G."/>
            <person name="Bluhm B.H."/>
            <person name="Cannon C."/>
            <person name="Castanera R."/>
            <person name="Culley D.E."/>
            <person name="Daum C."/>
            <person name="Ezra D."/>
            <person name="Gonzalez J.B."/>
            <person name="Henrissat B."/>
            <person name="Kuo A."/>
            <person name="Liang C."/>
            <person name="Lipzen A."/>
            <person name="Lutzoni F."/>
            <person name="Magnuson J."/>
            <person name="Mondo S."/>
            <person name="Nolan M."/>
            <person name="Ohm R."/>
            <person name="Pangilinan J."/>
            <person name="Park H.-J."/>
            <person name="Ramirez L."/>
            <person name="Alfaro M."/>
            <person name="Sun H."/>
            <person name="Tritt A."/>
            <person name="Yoshinaga Y."/>
            <person name="Zwiers L.-H."/>
            <person name="Turgeon B.G."/>
            <person name="Goodwin S.B."/>
            <person name="Spatafora J.W."/>
            <person name="Crous P.W."/>
            <person name="Grigoriev I.V."/>
        </authorList>
    </citation>
    <scope>NUCLEOTIDE SEQUENCE</scope>
    <source>
        <strain evidence="1">P77</strain>
    </source>
</reference>
<protein>
    <submittedName>
        <fullName evidence="1">Uncharacterized protein</fullName>
    </submittedName>
</protein>
<dbReference type="AlphaFoldDB" id="A0A6A5KWX3"/>